<dbReference type="OrthoDB" id="614844at2759"/>
<dbReference type="PANTHER" id="PTHR15835">
    <property type="entry name" value="NUCLEAR-INTERACTING PARTNER OF ALK"/>
    <property type="match status" value="1"/>
</dbReference>
<keyword evidence="6" id="KW-1185">Reference proteome</keyword>
<dbReference type="GO" id="GO:0005634">
    <property type="term" value="C:nucleus"/>
    <property type="evidence" value="ECO:0007669"/>
    <property type="project" value="UniProtKB-SubCell"/>
</dbReference>
<evidence type="ECO:0000313" key="5">
    <source>
        <dbReference type="EMBL" id="KAF0298117.1"/>
    </source>
</evidence>
<name>A0A6A4VPK7_AMPAM</name>
<gene>
    <name evidence="5" type="ORF">FJT64_004508</name>
</gene>
<feature type="region of interest" description="Disordered" evidence="3">
    <location>
        <begin position="193"/>
        <end position="404"/>
    </location>
</feature>
<reference evidence="5 6" key="1">
    <citation type="submission" date="2019-07" db="EMBL/GenBank/DDBJ databases">
        <title>Draft genome assembly of a fouling barnacle, Amphibalanus amphitrite (Darwin, 1854): The first reference genome for Thecostraca.</title>
        <authorList>
            <person name="Kim W."/>
        </authorList>
    </citation>
    <scope>NUCLEOTIDE SEQUENCE [LARGE SCALE GENOMIC DNA]</scope>
    <source>
        <strain evidence="5">SNU_AA5</strain>
        <tissue evidence="5">Soma without cirri and trophi</tissue>
    </source>
</reference>
<dbReference type="Pfam" id="PF07967">
    <property type="entry name" value="zf-C3HC"/>
    <property type="match status" value="1"/>
</dbReference>
<sequence length="473" mass="49480">MTSRGREELLARLATFTPARWPGEPLSALECARRGWRLEAGPLLRCAACEAAVPARLPSAGRHRLRAECTPAERRRLAEAVARLAAADVLLPADAAPLEPSLEPERSAALLTEALGSEPPHSEREMIALSYGLAGWELASNERFLRCTFGCRTWDTSVRPSPEDAAVVGGQKTPAAGDDLIQNALDECGLEELDFEMSEEPDRREESDTGGTRDAEQEGGSPVTEEEGEQEEPPAVSVDEGDKSVSSGRSEEGDGGSEAAPGSDGDGGSQGGDEPPVGDRCTDESSQESRSEDSSEGGEEARTPEPSDSGAARDSVDPPSAILTTPTAAANTTPTATVTTPTASEDPSHAAETATTAALSTPIAADDTPLTEQQARPGKRPADSPTTAGSAAKRARRRPAGPLDGHRCWCPWVAGVDGGEPGWRRAVAALSAVGQPAGERCWLGDAALDTMRRVWATLDQWTSPAAAKPALRA</sequence>
<dbReference type="PANTHER" id="PTHR15835:SF6">
    <property type="entry name" value="ZINC FINGER C3HC-TYPE PROTEIN 1"/>
    <property type="match status" value="1"/>
</dbReference>
<evidence type="ECO:0000259" key="4">
    <source>
        <dbReference type="Pfam" id="PF07967"/>
    </source>
</evidence>
<dbReference type="GO" id="GO:0008270">
    <property type="term" value="F:zinc ion binding"/>
    <property type="evidence" value="ECO:0007669"/>
    <property type="project" value="InterPro"/>
</dbReference>
<protein>
    <recommendedName>
        <fullName evidence="4">C3HC-type domain-containing protein</fullName>
    </recommendedName>
</protein>
<dbReference type="Proteomes" id="UP000440578">
    <property type="component" value="Unassembled WGS sequence"/>
</dbReference>
<dbReference type="AlphaFoldDB" id="A0A6A4VPK7"/>
<evidence type="ECO:0000313" key="6">
    <source>
        <dbReference type="Proteomes" id="UP000440578"/>
    </source>
</evidence>
<proteinExistence type="predicted"/>
<keyword evidence="2" id="KW-0539">Nucleus</keyword>
<feature type="domain" description="C3HC-type" evidence="4">
    <location>
        <begin position="6"/>
        <end position="56"/>
    </location>
</feature>
<dbReference type="InterPro" id="IPR012935">
    <property type="entry name" value="NuBaID_N"/>
</dbReference>
<feature type="compositionally biased region" description="Low complexity" evidence="3">
    <location>
        <begin position="324"/>
        <end position="343"/>
    </location>
</feature>
<comment type="caution">
    <text evidence="5">The sequence shown here is derived from an EMBL/GenBank/DDBJ whole genome shotgun (WGS) entry which is preliminary data.</text>
</comment>
<feature type="compositionally biased region" description="Basic and acidic residues" evidence="3">
    <location>
        <begin position="280"/>
        <end position="305"/>
    </location>
</feature>
<accession>A0A6A4VPK7</accession>
<feature type="compositionally biased region" description="Basic and acidic residues" evidence="3">
    <location>
        <begin position="200"/>
        <end position="216"/>
    </location>
</feature>
<evidence type="ECO:0000256" key="1">
    <source>
        <dbReference type="ARBA" id="ARBA00004123"/>
    </source>
</evidence>
<evidence type="ECO:0000256" key="2">
    <source>
        <dbReference type="ARBA" id="ARBA00023242"/>
    </source>
</evidence>
<evidence type="ECO:0000256" key="3">
    <source>
        <dbReference type="SAM" id="MobiDB-lite"/>
    </source>
</evidence>
<comment type="subcellular location">
    <subcellularLocation>
        <location evidence="1">Nucleus</location>
    </subcellularLocation>
</comment>
<dbReference type="EMBL" id="VIIS01001445">
    <property type="protein sequence ID" value="KAF0298117.1"/>
    <property type="molecule type" value="Genomic_DNA"/>
</dbReference>
<organism evidence="5 6">
    <name type="scientific">Amphibalanus amphitrite</name>
    <name type="common">Striped barnacle</name>
    <name type="synonym">Balanus amphitrite</name>
    <dbReference type="NCBI Taxonomy" id="1232801"/>
    <lineage>
        <taxon>Eukaryota</taxon>
        <taxon>Metazoa</taxon>
        <taxon>Ecdysozoa</taxon>
        <taxon>Arthropoda</taxon>
        <taxon>Crustacea</taxon>
        <taxon>Multicrustacea</taxon>
        <taxon>Cirripedia</taxon>
        <taxon>Thoracica</taxon>
        <taxon>Thoracicalcarea</taxon>
        <taxon>Balanomorpha</taxon>
        <taxon>Balanoidea</taxon>
        <taxon>Balanidae</taxon>
        <taxon>Amphibalaninae</taxon>
        <taxon>Amphibalanus</taxon>
    </lineage>
</organism>